<gene>
    <name evidence="2" type="ORF">FBUS_02768</name>
</gene>
<organism evidence="2 3">
    <name type="scientific">Fasciolopsis buskii</name>
    <dbReference type="NCBI Taxonomy" id="27845"/>
    <lineage>
        <taxon>Eukaryota</taxon>
        <taxon>Metazoa</taxon>
        <taxon>Spiralia</taxon>
        <taxon>Lophotrochozoa</taxon>
        <taxon>Platyhelminthes</taxon>
        <taxon>Trematoda</taxon>
        <taxon>Digenea</taxon>
        <taxon>Plagiorchiida</taxon>
        <taxon>Echinostomata</taxon>
        <taxon>Echinostomatoidea</taxon>
        <taxon>Fasciolidae</taxon>
        <taxon>Fasciolopsis</taxon>
    </lineage>
</organism>
<evidence type="ECO:0000256" key="1">
    <source>
        <dbReference type="SAM" id="MobiDB-lite"/>
    </source>
</evidence>
<comment type="caution">
    <text evidence="2">The sequence shown here is derived from an EMBL/GenBank/DDBJ whole genome shotgun (WGS) entry which is preliminary data.</text>
</comment>
<dbReference type="EMBL" id="LUCM01006041">
    <property type="protein sequence ID" value="KAA0191918.1"/>
    <property type="molecule type" value="Genomic_DNA"/>
</dbReference>
<feature type="compositionally biased region" description="Polar residues" evidence="1">
    <location>
        <begin position="44"/>
        <end position="56"/>
    </location>
</feature>
<dbReference type="AlphaFoldDB" id="A0A8E0RYS5"/>
<feature type="region of interest" description="Disordered" evidence="1">
    <location>
        <begin position="1"/>
        <end position="56"/>
    </location>
</feature>
<keyword evidence="3" id="KW-1185">Reference proteome</keyword>
<proteinExistence type="predicted"/>
<evidence type="ECO:0000313" key="2">
    <source>
        <dbReference type="EMBL" id="KAA0191918.1"/>
    </source>
</evidence>
<reference evidence="2" key="1">
    <citation type="submission" date="2019-05" db="EMBL/GenBank/DDBJ databases">
        <title>Annotation for the trematode Fasciolopsis buski.</title>
        <authorList>
            <person name="Choi Y.-J."/>
        </authorList>
    </citation>
    <scope>NUCLEOTIDE SEQUENCE</scope>
    <source>
        <strain evidence="2">HT</strain>
        <tissue evidence="2">Whole worm</tissue>
    </source>
</reference>
<sequence length="132" mass="15135">MRGTGLGPDPRWTAVGGGLDPTPQKKHRRFFRFRSNTTSSRGTLSSREQINSEPLTNGVSNFVEGFIDPSSMEIRLDNKNSSSARLHHIGSRLQRLFRRSINRRRKSYDQMIRSDSIDRRLANNDLDTHSIH</sequence>
<evidence type="ECO:0000313" key="3">
    <source>
        <dbReference type="Proteomes" id="UP000728185"/>
    </source>
</evidence>
<accession>A0A8E0RYS5</accession>
<dbReference type="Proteomes" id="UP000728185">
    <property type="component" value="Unassembled WGS sequence"/>
</dbReference>
<feature type="compositionally biased region" description="Low complexity" evidence="1">
    <location>
        <begin position="33"/>
        <end position="43"/>
    </location>
</feature>
<dbReference type="OrthoDB" id="10586523at2759"/>
<name>A0A8E0RYS5_9TREM</name>
<protein>
    <submittedName>
        <fullName evidence="2">Uncharacterized protein</fullName>
    </submittedName>
</protein>